<dbReference type="InterPro" id="IPR009665">
    <property type="entry name" value="YyaC"/>
</dbReference>
<keyword evidence="2" id="KW-1185">Reference proteome</keyword>
<dbReference type="RefSeq" id="WP_082141663.1">
    <property type="nucleotide sequence ID" value="NZ_LFVU01000004.1"/>
</dbReference>
<dbReference type="InterPro" id="IPR023430">
    <property type="entry name" value="Pept_HybD-like_dom_sf"/>
</dbReference>
<proteinExistence type="predicted"/>
<dbReference type="EMBL" id="LFVU01000004">
    <property type="protein sequence ID" value="KMT22770.1"/>
    <property type="molecule type" value="Genomic_DNA"/>
</dbReference>
<dbReference type="Pfam" id="PF06866">
    <property type="entry name" value="DUF1256"/>
    <property type="match status" value="1"/>
</dbReference>
<evidence type="ECO:0000313" key="2">
    <source>
        <dbReference type="Proteomes" id="UP000036756"/>
    </source>
</evidence>
<dbReference type="NCBIfam" id="TIGR02841">
    <property type="entry name" value="spore_YyaC"/>
    <property type="match status" value="1"/>
</dbReference>
<comment type="caution">
    <text evidence="1">The sequence shown here is derived from an EMBL/GenBank/DDBJ whole genome shotgun (WGS) entry which is preliminary data.</text>
</comment>
<dbReference type="STRING" id="1121307.CLCY_5c00090"/>
<dbReference type="PATRIC" id="fig|1121307.3.peg.1941"/>
<organism evidence="1 2">
    <name type="scientific">Clostridium cylindrosporum DSM 605</name>
    <dbReference type="NCBI Taxonomy" id="1121307"/>
    <lineage>
        <taxon>Bacteria</taxon>
        <taxon>Bacillati</taxon>
        <taxon>Bacillota</taxon>
        <taxon>Clostridia</taxon>
        <taxon>Eubacteriales</taxon>
        <taxon>Clostridiaceae</taxon>
        <taxon>Clostridium</taxon>
    </lineage>
</organism>
<name>A0A0J8D9N8_CLOCY</name>
<evidence type="ECO:0000313" key="1">
    <source>
        <dbReference type="EMBL" id="KMT22770.1"/>
    </source>
</evidence>
<dbReference type="Proteomes" id="UP000036756">
    <property type="component" value="Unassembled WGS sequence"/>
</dbReference>
<protein>
    <submittedName>
        <fullName evidence="1">Sporulation protein YyaC</fullName>
    </submittedName>
</protein>
<dbReference type="AlphaFoldDB" id="A0A0J8D9N8"/>
<reference evidence="1 2" key="1">
    <citation type="submission" date="2015-06" db="EMBL/GenBank/DDBJ databases">
        <title>Draft genome sequence of the purine-degrading Clostridium cylindrosporum HC-1 (DSM 605).</title>
        <authorList>
            <person name="Poehlein A."/>
            <person name="Schiel-Bengelsdorf B."/>
            <person name="Bengelsdorf F."/>
            <person name="Daniel R."/>
            <person name="Duerre P."/>
        </authorList>
    </citation>
    <scope>NUCLEOTIDE SEQUENCE [LARGE SCALE GENOMIC DNA]</scope>
    <source>
        <strain evidence="1 2">DSM 605</strain>
    </source>
</reference>
<accession>A0A0J8D9N8</accession>
<dbReference type="SUPFAM" id="SSF53163">
    <property type="entry name" value="HybD-like"/>
    <property type="match status" value="1"/>
</dbReference>
<sequence length="180" mass="19599">MTSSISDNIGVRVNYLDKDAVEKIGTFLSEFLKENTIIVCIGTDKCIGDSVGPLVGTFLTKEDYPFPVVGTLEFPTHAVNLDKVLSHVYETYPDHFVIAVDACIGNEDAIGDIQVKFGPVHPGKGVGKTLPKVGDISVVAVVDTIDNCDIFSMRSIRLNFIMQLSETIKDAFILANNMKT</sequence>
<gene>
    <name evidence="1" type="primary">yyaC</name>
    <name evidence="1" type="ORF">CLCY_5c00090</name>
</gene>